<keyword evidence="8" id="KW-1185">Reference proteome</keyword>
<keyword evidence="1" id="KW-1134">Transmembrane beta strand</keyword>
<dbReference type="InterPro" id="IPR051544">
    <property type="entry name" value="TPS_OM_transporter"/>
</dbReference>
<evidence type="ECO:0000256" key="3">
    <source>
        <dbReference type="ARBA" id="ARBA00023237"/>
    </source>
</evidence>
<proteinExistence type="predicted"/>
<feature type="domain" description="Haemolysin activator HlyB C-terminal" evidence="5">
    <location>
        <begin position="170"/>
        <end position="455"/>
    </location>
</feature>
<evidence type="ECO:0000256" key="2">
    <source>
        <dbReference type="ARBA" id="ARBA00022692"/>
    </source>
</evidence>
<organism evidence="7 8">
    <name type="scientific">Ramlibacter aquaticus</name>
    <dbReference type="NCBI Taxonomy" id="2780094"/>
    <lineage>
        <taxon>Bacteria</taxon>
        <taxon>Pseudomonadati</taxon>
        <taxon>Pseudomonadota</taxon>
        <taxon>Betaproteobacteria</taxon>
        <taxon>Burkholderiales</taxon>
        <taxon>Comamonadaceae</taxon>
        <taxon>Ramlibacter</taxon>
    </lineage>
</organism>
<feature type="compositionally biased region" description="Polar residues" evidence="4">
    <location>
        <begin position="1"/>
        <end position="11"/>
    </location>
</feature>
<dbReference type="Gene3D" id="3.10.20.310">
    <property type="entry name" value="membrane protein fhac"/>
    <property type="match status" value="1"/>
</dbReference>
<dbReference type="PANTHER" id="PTHR34597:SF1">
    <property type="entry name" value="HEME_HEMOPEXIN TRANSPORTER PROTEIN HUXB"/>
    <property type="match status" value="1"/>
</dbReference>
<gene>
    <name evidence="7" type="ORF">IM725_19405</name>
</gene>
<keyword evidence="1" id="KW-0472">Membrane</keyword>
<keyword evidence="2" id="KW-0812">Transmembrane</keyword>
<dbReference type="Gene3D" id="2.40.160.50">
    <property type="entry name" value="membrane protein fhac: a member of the omp85/tpsb transporter family"/>
    <property type="match status" value="1"/>
</dbReference>
<dbReference type="Pfam" id="PF08479">
    <property type="entry name" value="POTRA_2"/>
    <property type="match status" value="1"/>
</dbReference>
<sequence length="520" mass="54509">MSRTLQETAPTPGSLPRVVSGRRGAEGAVLSVHVDDFLVEGAASVDPAAVREALAPFRGRTLNAAQLLQACDAIAALYRREGKLARVLIPAQASAQAVLRIEVVEAQLAAVRVEGQPARVDAGFVERVVRQALGDSRPLDLAALERGILLANDLPGVSADGVLKAGDAPGDTVLALRIADGADWQAGASVNSWGSRFTGEEQVLLNAARNLARGEQISAGVVASTGLQALRLGAEAPLGVAGLKLQASASGLQYRLGREYKPLDARGDAATTSLGLSYPLVRTQSLNLRLAATADHARYRDDSLGERVRERSVDGLTLALSGDWSDPLPGSSLTPWGVQARAGRVRLGVADDRAADAAGPGTEGGFSLLGAQIARHLAWAGGWSGSVGLRAQWALANLDSAEKFALGGPTALRAYPVNEASGDSGWILSGALRRSFDGGFTLGLFSDIGHVRVHTRPWARDANQISLQDLGATLEWRSGRVGSELSLALPLARNPAAAHGRNQDGSDHGPRLWWRLQYAL</sequence>
<dbReference type="Pfam" id="PF03865">
    <property type="entry name" value="ShlB"/>
    <property type="match status" value="1"/>
</dbReference>
<evidence type="ECO:0000259" key="5">
    <source>
        <dbReference type="Pfam" id="PF03865"/>
    </source>
</evidence>
<dbReference type="InterPro" id="IPR005565">
    <property type="entry name" value="Hemolysn_activator_HlyB_C"/>
</dbReference>
<dbReference type="Proteomes" id="UP000715965">
    <property type="component" value="Unassembled WGS sequence"/>
</dbReference>
<dbReference type="EMBL" id="JADDOJ010000131">
    <property type="protein sequence ID" value="MBE7942742.1"/>
    <property type="molecule type" value="Genomic_DNA"/>
</dbReference>
<dbReference type="PANTHER" id="PTHR34597">
    <property type="entry name" value="SLR1661 PROTEIN"/>
    <property type="match status" value="1"/>
</dbReference>
<dbReference type="InterPro" id="IPR013686">
    <property type="entry name" value="Polypept-transport_assoc_ShlB"/>
</dbReference>
<name>A0ABR9SL29_9BURK</name>
<accession>A0ABR9SL29</accession>
<comment type="caution">
    <text evidence="7">The sequence shown here is derived from an EMBL/GenBank/DDBJ whole genome shotgun (WGS) entry which is preliminary data.</text>
</comment>
<keyword evidence="3" id="KW-0998">Cell outer membrane</keyword>
<feature type="region of interest" description="Disordered" evidence="4">
    <location>
        <begin position="1"/>
        <end position="20"/>
    </location>
</feature>
<feature type="domain" description="Polypeptide-transport-associated ShlB-type" evidence="6">
    <location>
        <begin position="34"/>
        <end position="105"/>
    </location>
</feature>
<reference evidence="7 8" key="1">
    <citation type="submission" date="2020-10" db="EMBL/GenBank/DDBJ databases">
        <title>Draft genome of Ramlibacter aquaticus LMG 30558.</title>
        <authorList>
            <person name="Props R."/>
        </authorList>
    </citation>
    <scope>NUCLEOTIDE SEQUENCE [LARGE SCALE GENOMIC DNA]</scope>
    <source>
        <strain evidence="7 8">LMG 30558</strain>
    </source>
</reference>
<evidence type="ECO:0000259" key="6">
    <source>
        <dbReference type="Pfam" id="PF08479"/>
    </source>
</evidence>
<evidence type="ECO:0000313" key="7">
    <source>
        <dbReference type="EMBL" id="MBE7942742.1"/>
    </source>
</evidence>
<evidence type="ECO:0000256" key="1">
    <source>
        <dbReference type="ARBA" id="ARBA00022452"/>
    </source>
</evidence>
<evidence type="ECO:0000313" key="8">
    <source>
        <dbReference type="Proteomes" id="UP000715965"/>
    </source>
</evidence>
<evidence type="ECO:0000256" key="4">
    <source>
        <dbReference type="SAM" id="MobiDB-lite"/>
    </source>
</evidence>
<protein>
    <submittedName>
        <fullName evidence="7">ShlB/FhaC/HecB family hemolysin secretion/activation protein</fullName>
    </submittedName>
</protein>